<dbReference type="FunFam" id="3.40.140.10:FF:000025">
    <property type="entry name" value="Riboflavin biosynthesis protein RibD"/>
    <property type="match status" value="1"/>
</dbReference>
<dbReference type="EMBL" id="WBOS01000001">
    <property type="protein sequence ID" value="KAB2338139.1"/>
    <property type="molecule type" value="Genomic_DNA"/>
</dbReference>
<dbReference type="InterPro" id="IPR024072">
    <property type="entry name" value="DHFR-like_dom_sf"/>
</dbReference>
<dbReference type="AlphaFoldDB" id="A0A6L3VAN5"/>
<comment type="caution">
    <text evidence="20">The sequence shown here is derived from an EMBL/GenBank/DDBJ whole genome shotgun (WGS) entry which is preliminary data.</text>
</comment>
<dbReference type="SUPFAM" id="SSF53597">
    <property type="entry name" value="Dihydrofolate reductase-like"/>
    <property type="match status" value="1"/>
</dbReference>
<dbReference type="Pfam" id="PF01872">
    <property type="entry name" value="RibD_C"/>
    <property type="match status" value="1"/>
</dbReference>
<dbReference type="Proteomes" id="UP000481030">
    <property type="component" value="Unassembled WGS sequence"/>
</dbReference>
<dbReference type="InterPro" id="IPR002734">
    <property type="entry name" value="RibDG_C"/>
</dbReference>
<dbReference type="InterPro" id="IPR011549">
    <property type="entry name" value="RibD_C"/>
</dbReference>
<dbReference type="Gene3D" id="3.40.140.10">
    <property type="entry name" value="Cytidine Deaminase, domain 2"/>
    <property type="match status" value="1"/>
</dbReference>
<evidence type="ECO:0000256" key="15">
    <source>
        <dbReference type="PIRNR" id="PIRNR006769"/>
    </source>
</evidence>
<keyword evidence="10 15" id="KW-0521">NADP</keyword>
<proteinExistence type="inferred from homology"/>
<comment type="catalytic activity">
    <reaction evidence="14 15">
        <text>2,5-diamino-6-hydroxy-4-(5-phosphoribosylamino)-pyrimidine + H2O + H(+) = 5-amino-6-(5-phospho-D-ribosylamino)uracil + NH4(+)</text>
        <dbReference type="Rhea" id="RHEA:21868"/>
        <dbReference type="ChEBI" id="CHEBI:15377"/>
        <dbReference type="ChEBI" id="CHEBI:15378"/>
        <dbReference type="ChEBI" id="CHEBI:28938"/>
        <dbReference type="ChEBI" id="CHEBI:58453"/>
        <dbReference type="ChEBI" id="CHEBI:58614"/>
        <dbReference type="EC" id="3.5.4.26"/>
    </reaction>
</comment>
<dbReference type="NCBIfam" id="TIGR00227">
    <property type="entry name" value="ribD_Cterm"/>
    <property type="match status" value="1"/>
</dbReference>
<dbReference type="OrthoDB" id="9800865at2"/>
<dbReference type="CDD" id="cd01284">
    <property type="entry name" value="Riboflavin_deaminase-reductase"/>
    <property type="match status" value="1"/>
</dbReference>
<comment type="catalytic activity">
    <reaction evidence="13 15">
        <text>5-amino-6-(5-phospho-D-ribitylamino)uracil + NADP(+) = 5-amino-6-(5-phospho-D-ribosylamino)uracil + NADPH + H(+)</text>
        <dbReference type="Rhea" id="RHEA:17845"/>
        <dbReference type="ChEBI" id="CHEBI:15378"/>
        <dbReference type="ChEBI" id="CHEBI:57783"/>
        <dbReference type="ChEBI" id="CHEBI:58349"/>
        <dbReference type="ChEBI" id="CHEBI:58421"/>
        <dbReference type="ChEBI" id="CHEBI:58453"/>
        <dbReference type="EC" id="1.1.1.193"/>
    </reaction>
</comment>
<feature type="binding site" evidence="17">
    <location>
        <position position="207"/>
    </location>
    <ligand>
        <name>substrate</name>
    </ligand>
</feature>
<evidence type="ECO:0000256" key="12">
    <source>
        <dbReference type="ARBA" id="ARBA00023268"/>
    </source>
</evidence>
<evidence type="ECO:0000256" key="5">
    <source>
        <dbReference type="ARBA" id="ARBA00007417"/>
    </source>
</evidence>
<feature type="domain" description="CMP/dCMP-type deaminase" evidence="19">
    <location>
        <begin position="1"/>
        <end position="123"/>
    </location>
</feature>
<dbReference type="PROSITE" id="PS00903">
    <property type="entry name" value="CYT_DCMP_DEAMINASES_1"/>
    <property type="match status" value="1"/>
</dbReference>
<evidence type="ECO:0000256" key="11">
    <source>
        <dbReference type="ARBA" id="ARBA00023002"/>
    </source>
</evidence>
<reference evidence="20 21" key="1">
    <citation type="journal article" date="2016" name="Antonie Van Leeuwenhoek">
        <title>Bacillus depressus sp. nov., isolated from soil of a sunflower field.</title>
        <authorList>
            <person name="Wei X."/>
            <person name="Xin D."/>
            <person name="Xin Y."/>
            <person name="Zhang H."/>
            <person name="Wang T."/>
            <person name="Zhang J."/>
        </authorList>
    </citation>
    <scope>NUCLEOTIDE SEQUENCE [LARGE SCALE GENOMIC DNA]</scope>
    <source>
        <strain evidence="20 21">BZ1</strain>
    </source>
</reference>
<dbReference type="GO" id="GO:0008835">
    <property type="term" value="F:diaminohydroxyphosphoribosylaminopyrimidine deaminase activity"/>
    <property type="evidence" value="ECO:0007669"/>
    <property type="project" value="UniProtKB-EC"/>
</dbReference>
<gene>
    <name evidence="20" type="primary">ribD</name>
    <name evidence="20" type="ORF">F7731_00775</name>
</gene>
<feature type="binding site" evidence="17">
    <location>
        <position position="204"/>
    </location>
    <ligand>
        <name>substrate</name>
    </ligand>
</feature>
<dbReference type="GO" id="GO:0008703">
    <property type="term" value="F:5-amino-6-(5-phosphoribosylamino)uracil reductase activity"/>
    <property type="evidence" value="ECO:0007669"/>
    <property type="project" value="UniProtKB-EC"/>
</dbReference>
<evidence type="ECO:0000256" key="1">
    <source>
        <dbReference type="ARBA" id="ARBA00002151"/>
    </source>
</evidence>
<keyword evidence="8 15" id="KW-0378">Hydrolase</keyword>
<feature type="binding site" evidence="17">
    <location>
        <position position="196"/>
    </location>
    <ligand>
        <name>NADP(+)</name>
        <dbReference type="ChEBI" id="CHEBI:58349"/>
    </ligand>
</feature>
<evidence type="ECO:0000256" key="6">
    <source>
        <dbReference type="ARBA" id="ARBA00022619"/>
    </source>
</evidence>
<evidence type="ECO:0000256" key="14">
    <source>
        <dbReference type="ARBA" id="ARBA00049886"/>
    </source>
</evidence>
<feature type="binding site" evidence="17">
    <location>
        <position position="184"/>
    </location>
    <ligand>
        <name>substrate</name>
    </ligand>
</feature>
<evidence type="ECO:0000313" key="21">
    <source>
        <dbReference type="Proteomes" id="UP000481030"/>
    </source>
</evidence>
<dbReference type="EC" id="1.1.1.193" evidence="15"/>
<evidence type="ECO:0000256" key="18">
    <source>
        <dbReference type="PIRSR" id="PIRSR006769-3"/>
    </source>
</evidence>
<keyword evidence="7 15" id="KW-0479">Metal-binding</keyword>
<dbReference type="PANTHER" id="PTHR38011">
    <property type="entry name" value="DIHYDROFOLATE REDUCTASE FAMILY PROTEIN (AFU_ORTHOLOGUE AFUA_8G06820)"/>
    <property type="match status" value="1"/>
</dbReference>
<comment type="pathway">
    <text evidence="2 15">Cofactor biosynthesis; riboflavin biosynthesis; 5-amino-6-(D-ribitylamino)uracil from GTP: step 2/4.</text>
</comment>
<feature type="binding site" evidence="17">
    <location>
        <position position="200"/>
    </location>
    <ligand>
        <name>NADP(+)</name>
        <dbReference type="ChEBI" id="CHEBI:58349"/>
    </ligand>
</feature>
<evidence type="ECO:0000256" key="7">
    <source>
        <dbReference type="ARBA" id="ARBA00022723"/>
    </source>
</evidence>
<evidence type="ECO:0000256" key="16">
    <source>
        <dbReference type="PIRSR" id="PIRSR006769-1"/>
    </source>
</evidence>
<dbReference type="NCBIfam" id="TIGR00326">
    <property type="entry name" value="eubact_ribD"/>
    <property type="match status" value="1"/>
</dbReference>
<feature type="binding site" evidence="17">
    <location>
        <position position="222"/>
    </location>
    <ligand>
        <name>NADP(+)</name>
        <dbReference type="ChEBI" id="CHEBI:58349"/>
    </ligand>
</feature>
<evidence type="ECO:0000313" key="20">
    <source>
        <dbReference type="EMBL" id="KAB2338139.1"/>
    </source>
</evidence>
<feature type="binding site" evidence="18">
    <location>
        <position position="50"/>
    </location>
    <ligand>
        <name>Zn(2+)</name>
        <dbReference type="ChEBI" id="CHEBI:29105"/>
        <note>catalytic</note>
    </ligand>
</feature>
<keyword evidence="9 15" id="KW-0862">Zinc</keyword>
<sequence>MQDQKYMELALTMARTTSGQTSPNPKVGAVVVKDGEVLGFGAHLKAGTPHAEVHALQAAGERARGADMYVTLEPCSHFGKTPPCADLIIRSGVKRVVVAELDPNPLVAGQGVAKLKAAGVEVEIGIGKEEAHSINEHFFHYIQTNTPYVTIKAAASLDGKTAAKTGDSKWITSPESRLDVHQLRHEHDAILTGVNTIIQDNPHLTTRLPRGGKNPIRIVLDTHLRTPLESNVIQDQAVKTIIYTGNDIDSKKADTFRNLGIEICPLSKSTIDINEVLFDLGKRKIMSILVEGGSEIHSSFIKSNAFQQIILYIAPKIIGGKSAIPFVGGSGVELVQFANKLQFESVQHIGCDLKIIAKPHKEESNGCSRELLRN</sequence>
<keyword evidence="6 15" id="KW-0686">Riboflavin biosynthesis</keyword>
<dbReference type="GO" id="GO:0009231">
    <property type="term" value="P:riboflavin biosynthetic process"/>
    <property type="evidence" value="ECO:0007669"/>
    <property type="project" value="UniProtKB-UniPathway"/>
</dbReference>
<dbReference type="InterPro" id="IPR016193">
    <property type="entry name" value="Cytidine_deaminase-like"/>
</dbReference>
<dbReference type="RefSeq" id="WP_151532864.1">
    <property type="nucleotide sequence ID" value="NZ_WBOS01000001.1"/>
</dbReference>
<evidence type="ECO:0000256" key="13">
    <source>
        <dbReference type="ARBA" id="ARBA00049861"/>
    </source>
</evidence>
<comment type="pathway">
    <text evidence="3 15">Cofactor biosynthesis; riboflavin biosynthesis; 5-amino-6-(D-ribitylamino)uracil from GTP: step 3/4.</text>
</comment>
<dbReference type="GO" id="GO:0008270">
    <property type="term" value="F:zinc ion binding"/>
    <property type="evidence" value="ECO:0007669"/>
    <property type="project" value="InterPro"/>
</dbReference>
<dbReference type="GO" id="GO:0050661">
    <property type="term" value="F:NADP binding"/>
    <property type="evidence" value="ECO:0007669"/>
    <property type="project" value="InterPro"/>
</dbReference>
<evidence type="ECO:0000256" key="10">
    <source>
        <dbReference type="ARBA" id="ARBA00022857"/>
    </source>
</evidence>
<accession>A0A6L3VAN5</accession>
<feature type="binding site" evidence="18">
    <location>
        <position position="75"/>
    </location>
    <ligand>
        <name>Zn(2+)</name>
        <dbReference type="ChEBI" id="CHEBI:29105"/>
        <note>catalytic</note>
    </ligand>
</feature>
<dbReference type="Gene3D" id="3.40.430.10">
    <property type="entry name" value="Dihydrofolate Reductase, subunit A"/>
    <property type="match status" value="1"/>
</dbReference>
<keyword evidence="12" id="KW-0511">Multifunctional enzyme</keyword>
<dbReference type="SUPFAM" id="SSF53927">
    <property type="entry name" value="Cytidine deaminase-like"/>
    <property type="match status" value="1"/>
</dbReference>
<feature type="active site" description="Proton donor" evidence="16">
    <location>
        <position position="52"/>
    </location>
</feature>
<dbReference type="PANTHER" id="PTHR38011:SF7">
    <property type="entry name" value="2,5-DIAMINO-6-RIBOSYLAMINO-4(3H)-PYRIMIDINONE 5'-PHOSPHATE REDUCTASE"/>
    <property type="match status" value="1"/>
</dbReference>
<feature type="binding site" evidence="17">
    <location>
        <position position="154"/>
    </location>
    <ligand>
        <name>NADP(+)</name>
        <dbReference type="ChEBI" id="CHEBI:58349"/>
    </ligand>
</feature>
<evidence type="ECO:0000256" key="3">
    <source>
        <dbReference type="ARBA" id="ARBA00004910"/>
    </source>
</evidence>
<feature type="binding site" evidence="17">
    <location>
        <begin position="293"/>
        <end position="299"/>
    </location>
    <ligand>
        <name>NADP(+)</name>
        <dbReference type="ChEBI" id="CHEBI:58349"/>
    </ligand>
</feature>
<feature type="binding site" evidence="17">
    <location>
        <position position="170"/>
    </location>
    <ligand>
        <name>NADP(+)</name>
        <dbReference type="ChEBI" id="CHEBI:58349"/>
    </ligand>
</feature>
<keyword evidence="11 15" id="KW-0560">Oxidoreductase</keyword>
<dbReference type="InterPro" id="IPR050765">
    <property type="entry name" value="Riboflavin_Biosynth_HTPR"/>
</dbReference>
<comment type="similarity">
    <text evidence="5 15">In the C-terminal section; belongs to the HTP reductase family.</text>
</comment>
<name>A0A6L3VAN5_9BACI</name>
<feature type="binding site" evidence="17">
    <location>
        <position position="291"/>
    </location>
    <ligand>
        <name>substrate</name>
    </ligand>
</feature>
<dbReference type="InterPro" id="IPR004794">
    <property type="entry name" value="Eubact_RibD"/>
</dbReference>
<dbReference type="EC" id="3.5.4.26" evidence="15"/>
<dbReference type="InterPro" id="IPR016192">
    <property type="entry name" value="APOBEC/CMP_deaminase_Zn-bd"/>
</dbReference>
<feature type="binding site" evidence="18">
    <location>
        <position position="84"/>
    </location>
    <ligand>
        <name>Zn(2+)</name>
        <dbReference type="ChEBI" id="CHEBI:29105"/>
        <note>catalytic</note>
    </ligand>
</feature>
<evidence type="ECO:0000259" key="19">
    <source>
        <dbReference type="PROSITE" id="PS51747"/>
    </source>
</evidence>
<evidence type="ECO:0000256" key="2">
    <source>
        <dbReference type="ARBA" id="ARBA00004882"/>
    </source>
</evidence>
<dbReference type="PIRSF" id="PIRSF006769">
    <property type="entry name" value="RibD"/>
    <property type="match status" value="1"/>
</dbReference>
<keyword evidence="21" id="KW-1185">Reference proteome</keyword>
<evidence type="ECO:0000256" key="17">
    <source>
        <dbReference type="PIRSR" id="PIRSR006769-2"/>
    </source>
</evidence>
<feature type="binding site" evidence="17">
    <location>
        <position position="168"/>
    </location>
    <ligand>
        <name>substrate</name>
    </ligand>
</feature>
<evidence type="ECO:0000256" key="9">
    <source>
        <dbReference type="ARBA" id="ARBA00022833"/>
    </source>
</evidence>
<organism evidence="20 21">
    <name type="scientific">Cytobacillus depressus</name>
    <dbReference type="NCBI Taxonomy" id="1602942"/>
    <lineage>
        <taxon>Bacteria</taxon>
        <taxon>Bacillati</taxon>
        <taxon>Bacillota</taxon>
        <taxon>Bacilli</taxon>
        <taxon>Bacillales</taxon>
        <taxon>Bacillaceae</taxon>
        <taxon>Cytobacillus</taxon>
    </lineage>
</organism>
<comment type="function">
    <text evidence="1 15">Converts 2,5-diamino-6-(ribosylamino)-4(3h)-pyrimidinone 5'-phosphate into 5-amino-6-(ribosylamino)-2,4(1h,3h)-pyrimidinedione 5'-phosphate.</text>
</comment>
<dbReference type="UniPathway" id="UPA00275">
    <property type="reaction ID" value="UER00401"/>
</dbReference>
<comment type="cofactor">
    <cofactor evidence="15 18">
        <name>Zn(2+)</name>
        <dbReference type="ChEBI" id="CHEBI:29105"/>
    </cofactor>
    <text evidence="15 18">Binds 1 zinc ion.</text>
</comment>
<dbReference type="InterPro" id="IPR002125">
    <property type="entry name" value="CMP_dCMP_dom"/>
</dbReference>
<comment type="similarity">
    <text evidence="4 15">In the N-terminal section; belongs to the cytidine and deoxycytidylate deaminase family.</text>
</comment>
<dbReference type="Pfam" id="PF00383">
    <property type="entry name" value="dCMP_cyt_deam_1"/>
    <property type="match status" value="1"/>
</dbReference>
<evidence type="ECO:0000256" key="4">
    <source>
        <dbReference type="ARBA" id="ARBA00005259"/>
    </source>
</evidence>
<dbReference type="PROSITE" id="PS51747">
    <property type="entry name" value="CYT_DCMP_DEAMINASES_2"/>
    <property type="match status" value="1"/>
</dbReference>
<protein>
    <recommendedName>
        <fullName evidence="15">Riboflavin biosynthesis protein RibD</fullName>
    </recommendedName>
    <domain>
        <recommendedName>
            <fullName evidence="15">Diaminohydroxyphosphoribosylaminopyrimidine deaminase</fullName>
            <shortName evidence="15">DRAP deaminase</shortName>
            <ecNumber evidence="15">3.5.4.26</ecNumber>
        </recommendedName>
        <alternativeName>
            <fullName evidence="15">Riboflavin-specific deaminase</fullName>
        </alternativeName>
    </domain>
    <domain>
        <recommendedName>
            <fullName evidence="15">5-amino-6-(5-phosphoribosylamino)uracil reductase</fullName>
            <ecNumber evidence="15">1.1.1.193</ecNumber>
        </recommendedName>
        <alternativeName>
            <fullName evidence="15">HTP reductase</fullName>
        </alternativeName>
    </domain>
</protein>
<evidence type="ECO:0000256" key="8">
    <source>
        <dbReference type="ARBA" id="ARBA00022801"/>
    </source>
</evidence>